<dbReference type="PROSITE" id="PS50158">
    <property type="entry name" value="ZF_CCHC"/>
    <property type="match status" value="1"/>
</dbReference>
<keyword evidence="15" id="KW-0233">DNA recombination</keyword>
<evidence type="ECO:0000256" key="5">
    <source>
        <dbReference type="ARBA" id="ARBA00022723"/>
    </source>
</evidence>
<keyword evidence="13" id="KW-0239">DNA-directed DNA polymerase</keyword>
<evidence type="ECO:0000313" key="20">
    <source>
        <dbReference type="EMBL" id="KAE9335031.1"/>
    </source>
</evidence>
<evidence type="ECO:0000256" key="13">
    <source>
        <dbReference type="ARBA" id="ARBA00022932"/>
    </source>
</evidence>
<evidence type="ECO:0000256" key="12">
    <source>
        <dbReference type="ARBA" id="ARBA00022918"/>
    </source>
</evidence>
<keyword evidence="10" id="KW-0460">Magnesium</keyword>
<feature type="region of interest" description="Disordered" evidence="17">
    <location>
        <begin position="601"/>
        <end position="621"/>
    </location>
</feature>
<evidence type="ECO:0000256" key="6">
    <source>
        <dbReference type="ARBA" id="ARBA00022741"/>
    </source>
</evidence>
<evidence type="ECO:0008006" key="22">
    <source>
        <dbReference type="Google" id="ProtNLM"/>
    </source>
</evidence>
<evidence type="ECO:0000256" key="2">
    <source>
        <dbReference type="ARBA" id="ARBA00022612"/>
    </source>
</evidence>
<protein>
    <recommendedName>
        <fullName evidence="22">CCHC-type domain-containing protein</fullName>
    </recommendedName>
</protein>
<sequence>MGADHAITDADMACLLLMGVAMTHRELLEQFDLPTRQGNPPKLQQVTNALRCGGVGGGGEAVMSMAGGSGNTFRSGAGNGWKNDGGNWHNNGAGGNRPNGNSGSGLNGGTGGGKKPIKKCYHCKKAGHLRRDCWHYKNKSLKGHGDGHTGSKKSNGKQNKKSEVKQEVSGIINHMQWLNNGGGDSSSDEDDKMIGMVQKTVLASDSMAWMLDLGSTTHVCIDRSRFVTEKKSRATFKVWTGDVTRGVMSGTVPVLTRDDRSSNPVELSLENVEYSPHGSTNLLSLGVMEKTGWSLSANSPQEQELKLFIDHGNVRLIFAKRGSHYWLKTVDDDVPTEEMAMLTVNADASPLMRWHERRGHLNVGTIKHMMDNGTVTGMDIPKELFKKKFVSLSCMSTKQKRRSYNKCAVEKRTNINYERLRSDTGDMGKYLPGLTGFRYFQLIQDEGSRYKWCFPLKKKSDGNVNTIKLMTELLAQGHWIKTFSSDGGGEFDNRTLVLFCEARGIKFVPTHPYTPEENALIKKLNGVLVSKMRADMHAADLPNRLWPEVLQYIVDIDNMSAARALNGKTPSEKWLGKVADVSKIRVCGSVGFIHEPKQKRKTKLSPMAEPALLQGFAQRSP</sequence>
<feature type="region of interest" description="Disordered" evidence="17">
    <location>
        <begin position="140"/>
        <end position="165"/>
    </location>
</feature>
<dbReference type="EMBL" id="QXFY01000819">
    <property type="protein sequence ID" value="KAE9335031.1"/>
    <property type="molecule type" value="Genomic_DNA"/>
</dbReference>
<keyword evidence="11" id="KW-0229">DNA integration</keyword>
<keyword evidence="5" id="KW-0479">Metal-binding</keyword>
<keyword evidence="4" id="KW-0540">Nuclease</keyword>
<evidence type="ECO:0000259" key="19">
    <source>
        <dbReference type="PROSITE" id="PS50994"/>
    </source>
</evidence>
<dbReference type="SUPFAM" id="SSF53098">
    <property type="entry name" value="Ribonuclease H-like"/>
    <property type="match status" value="1"/>
</dbReference>
<dbReference type="Pfam" id="PF22936">
    <property type="entry name" value="Pol_BBD"/>
    <property type="match status" value="1"/>
</dbReference>
<proteinExistence type="predicted"/>
<keyword evidence="12" id="KW-0695">RNA-directed DNA polymerase</keyword>
<keyword evidence="16" id="KW-0862">Zinc</keyword>
<dbReference type="InterPro" id="IPR001584">
    <property type="entry name" value="Integrase_cat-core"/>
</dbReference>
<dbReference type="SMART" id="SM00343">
    <property type="entry name" value="ZnF_C2HC"/>
    <property type="match status" value="1"/>
</dbReference>
<evidence type="ECO:0000256" key="4">
    <source>
        <dbReference type="ARBA" id="ARBA00022722"/>
    </source>
</evidence>
<dbReference type="GO" id="GO:0008233">
    <property type="term" value="F:peptidase activity"/>
    <property type="evidence" value="ECO:0007669"/>
    <property type="project" value="UniProtKB-KW"/>
</dbReference>
<feature type="compositionally biased region" description="Gly residues" evidence="17">
    <location>
        <begin position="92"/>
        <end position="113"/>
    </location>
</feature>
<dbReference type="InterPro" id="IPR054722">
    <property type="entry name" value="PolX-like_BBD"/>
</dbReference>
<dbReference type="GO" id="GO:0008270">
    <property type="term" value="F:zinc ion binding"/>
    <property type="evidence" value="ECO:0007669"/>
    <property type="project" value="UniProtKB-KW"/>
</dbReference>
<evidence type="ECO:0000256" key="9">
    <source>
        <dbReference type="ARBA" id="ARBA00022840"/>
    </source>
</evidence>
<evidence type="ECO:0000256" key="3">
    <source>
        <dbReference type="ARBA" id="ARBA00022670"/>
    </source>
</evidence>
<dbReference type="InterPro" id="IPR012337">
    <property type="entry name" value="RNaseH-like_sf"/>
</dbReference>
<keyword evidence="13" id="KW-0548">Nucleotidyltransferase</keyword>
<dbReference type="AlphaFoldDB" id="A0A6G0RKN8"/>
<keyword evidence="2" id="KW-1188">Viral release from host cell</keyword>
<dbReference type="InterPro" id="IPR036397">
    <property type="entry name" value="RNaseH_sf"/>
</dbReference>
<organism evidence="20 21">
    <name type="scientific">Phytophthora fragariae</name>
    <dbReference type="NCBI Taxonomy" id="53985"/>
    <lineage>
        <taxon>Eukaryota</taxon>
        <taxon>Sar</taxon>
        <taxon>Stramenopiles</taxon>
        <taxon>Oomycota</taxon>
        <taxon>Peronosporomycetes</taxon>
        <taxon>Peronosporales</taxon>
        <taxon>Peronosporaceae</taxon>
        <taxon>Phytophthora</taxon>
    </lineage>
</organism>
<evidence type="ECO:0000256" key="10">
    <source>
        <dbReference type="ARBA" id="ARBA00022842"/>
    </source>
</evidence>
<dbReference type="PANTHER" id="PTHR42648">
    <property type="entry name" value="TRANSPOSASE, PUTATIVE-RELATED"/>
    <property type="match status" value="1"/>
</dbReference>
<evidence type="ECO:0000259" key="18">
    <source>
        <dbReference type="PROSITE" id="PS50158"/>
    </source>
</evidence>
<evidence type="ECO:0000313" key="21">
    <source>
        <dbReference type="Proteomes" id="UP000486351"/>
    </source>
</evidence>
<dbReference type="GO" id="GO:0003887">
    <property type="term" value="F:DNA-directed DNA polymerase activity"/>
    <property type="evidence" value="ECO:0007669"/>
    <property type="project" value="UniProtKB-KW"/>
</dbReference>
<dbReference type="GO" id="GO:0015074">
    <property type="term" value="P:DNA integration"/>
    <property type="evidence" value="ECO:0007669"/>
    <property type="project" value="UniProtKB-KW"/>
</dbReference>
<accession>A0A6G0RKN8</accession>
<dbReference type="GO" id="GO:0003964">
    <property type="term" value="F:RNA-directed DNA polymerase activity"/>
    <property type="evidence" value="ECO:0007669"/>
    <property type="project" value="UniProtKB-KW"/>
</dbReference>
<evidence type="ECO:0000256" key="11">
    <source>
        <dbReference type="ARBA" id="ARBA00022908"/>
    </source>
</evidence>
<gene>
    <name evidence="20" type="ORF">PF008_g13676</name>
</gene>
<keyword evidence="8" id="KW-0378">Hydrolase</keyword>
<keyword evidence="14" id="KW-0917">Virion maturation</keyword>
<keyword evidence="16" id="KW-0863">Zinc-finger</keyword>
<dbReference type="InterPro" id="IPR001878">
    <property type="entry name" value="Znf_CCHC"/>
</dbReference>
<evidence type="ECO:0000256" key="1">
    <source>
        <dbReference type="ARBA" id="ARBA00002180"/>
    </source>
</evidence>
<keyword evidence="6" id="KW-0547">Nucleotide-binding</keyword>
<dbReference type="InterPro" id="IPR039537">
    <property type="entry name" value="Retrotran_Ty1/copia-like"/>
</dbReference>
<comment type="caution">
    <text evidence="20">The sequence shown here is derived from an EMBL/GenBank/DDBJ whole genome shotgun (WGS) entry which is preliminary data.</text>
</comment>
<dbReference type="Gene3D" id="3.30.420.10">
    <property type="entry name" value="Ribonuclease H-like superfamily/Ribonuclease H"/>
    <property type="match status" value="1"/>
</dbReference>
<evidence type="ECO:0000256" key="15">
    <source>
        <dbReference type="ARBA" id="ARBA00023172"/>
    </source>
</evidence>
<dbReference type="PANTHER" id="PTHR42648:SF11">
    <property type="entry name" value="TRANSPOSON TY4-P GAG-POL POLYPROTEIN"/>
    <property type="match status" value="1"/>
</dbReference>
<evidence type="ECO:0000256" key="8">
    <source>
        <dbReference type="ARBA" id="ARBA00022801"/>
    </source>
</evidence>
<name>A0A6G0RKN8_9STRA</name>
<keyword evidence="9" id="KW-0067">ATP-binding</keyword>
<evidence type="ECO:0000256" key="14">
    <source>
        <dbReference type="ARBA" id="ARBA00023113"/>
    </source>
</evidence>
<keyword evidence="13" id="KW-0808">Transferase</keyword>
<feature type="domain" description="CCHC-type" evidence="18">
    <location>
        <begin position="119"/>
        <end position="133"/>
    </location>
</feature>
<keyword evidence="3" id="KW-0645">Protease</keyword>
<dbReference type="Proteomes" id="UP000486351">
    <property type="component" value="Unassembled WGS sequence"/>
</dbReference>
<dbReference type="GO" id="GO:0004519">
    <property type="term" value="F:endonuclease activity"/>
    <property type="evidence" value="ECO:0007669"/>
    <property type="project" value="UniProtKB-KW"/>
</dbReference>
<reference evidence="20 21" key="1">
    <citation type="submission" date="2018-09" db="EMBL/GenBank/DDBJ databases">
        <title>Genomic investigation of the strawberry pathogen Phytophthora fragariae indicates pathogenicity is determined by transcriptional variation in three key races.</title>
        <authorList>
            <person name="Adams T.M."/>
            <person name="Armitage A.D."/>
            <person name="Sobczyk M.K."/>
            <person name="Bates H.J."/>
            <person name="Dunwell J.M."/>
            <person name="Nellist C.F."/>
            <person name="Harrison R.J."/>
        </authorList>
    </citation>
    <scope>NUCLEOTIDE SEQUENCE [LARGE SCALE GENOMIC DNA]</scope>
    <source>
        <strain evidence="20 21">NOV-77</strain>
    </source>
</reference>
<dbReference type="GO" id="GO:0005524">
    <property type="term" value="F:ATP binding"/>
    <property type="evidence" value="ECO:0007669"/>
    <property type="project" value="UniProtKB-KW"/>
</dbReference>
<feature type="compositionally biased region" description="Basic residues" evidence="17">
    <location>
        <begin position="150"/>
        <end position="159"/>
    </location>
</feature>
<dbReference type="GO" id="GO:0006310">
    <property type="term" value="P:DNA recombination"/>
    <property type="evidence" value="ECO:0007669"/>
    <property type="project" value="UniProtKB-KW"/>
</dbReference>
<dbReference type="GO" id="GO:0003676">
    <property type="term" value="F:nucleic acid binding"/>
    <property type="evidence" value="ECO:0007669"/>
    <property type="project" value="InterPro"/>
</dbReference>
<dbReference type="PROSITE" id="PS50994">
    <property type="entry name" value="INTEGRASE"/>
    <property type="match status" value="1"/>
</dbReference>
<evidence type="ECO:0000256" key="16">
    <source>
        <dbReference type="PROSITE-ProRule" id="PRU00047"/>
    </source>
</evidence>
<evidence type="ECO:0000256" key="17">
    <source>
        <dbReference type="SAM" id="MobiDB-lite"/>
    </source>
</evidence>
<feature type="domain" description="Integrase catalytic" evidence="19">
    <location>
        <begin position="409"/>
        <end position="578"/>
    </location>
</feature>
<feature type="region of interest" description="Disordered" evidence="17">
    <location>
        <begin position="79"/>
        <end position="113"/>
    </location>
</feature>
<keyword evidence="7" id="KW-0255">Endonuclease</keyword>
<evidence type="ECO:0000256" key="7">
    <source>
        <dbReference type="ARBA" id="ARBA00022759"/>
    </source>
</evidence>
<comment type="function">
    <text evidence="1">The aspartyl protease (PR) mediates the proteolytic cleavages of the Gag and Gag-Pol polyproteins after assembly of the VLP.</text>
</comment>
<dbReference type="GO" id="GO:0006508">
    <property type="term" value="P:proteolysis"/>
    <property type="evidence" value="ECO:0007669"/>
    <property type="project" value="UniProtKB-KW"/>
</dbReference>